<dbReference type="InterPro" id="IPR052850">
    <property type="entry name" value="NPAT_LisH"/>
</dbReference>
<feature type="compositionally biased region" description="Polar residues" evidence="1">
    <location>
        <begin position="1216"/>
        <end position="1225"/>
    </location>
</feature>
<dbReference type="Proteomes" id="UP000838412">
    <property type="component" value="Chromosome 5"/>
</dbReference>
<feature type="compositionally biased region" description="Polar residues" evidence="1">
    <location>
        <begin position="957"/>
        <end position="979"/>
    </location>
</feature>
<dbReference type="OrthoDB" id="10056758at2759"/>
<feature type="region of interest" description="Disordered" evidence="1">
    <location>
        <begin position="234"/>
        <end position="259"/>
    </location>
</feature>
<evidence type="ECO:0000256" key="1">
    <source>
        <dbReference type="SAM" id="MobiDB-lite"/>
    </source>
</evidence>
<feature type="compositionally biased region" description="Basic and acidic residues" evidence="1">
    <location>
        <begin position="1237"/>
        <end position="1266"/>
    </location>
</feature>
<feature type="compositionally biased region" description="Polar residues" evidence="1">
    <location>
        <begin position="632"/>
        <end position="646"/>
    </location>
</feature>
<feature type="compositionally biased region" description="Low complexity" evidence="1">
    <location>
        <begin position="714"/>
        <end position="726"/>
    </location>
</feature>
<name>A0A8K0A0P9_BRALA</name>
<feature type="region of interest" description="Disordered" evidence="1">
    <location>
        <begin position="288"/>
        <end position="327"/>
    </location>
</feature>
<accession>A0A8K0A0P9</accession>
<sequence length="1328" mass="140652">MILSSDVARLVLGYLSDEGLVRSKQVFLEESPHLTEIRQTAAQGQRVYIQPVLGKDLKGILEEYAAIRTQDELQQGNNVLGLLWKKLDTVVSQIRHYKGPHGAIAGQSSSFHGSSHPKQSSSQSHRTFNLMTNMRRNHLQRGQVQATPVVIAPAPQPTPVTTVVVNREGQQQLVTSAPGSGHEHPASVQTPSCTAAVPVATPTPVATPVPVTATAPITTAAPVTTPVKNFLQNQEGSEKDFSHARSPKRKRAAPKRLTAVPELQKPVEYLLSSDDLLAKLAHTIGRVHFGQDGEEQGQETTKTDSVSVPATPSAPLDHGDAEVGPLPLPAGEISNILDEFSDLFDMLGNIETPVSGSRGTQERRTDRSNTATPISLTDALDWSDIGMPEEQLPSSSAETNANIRSTTEQGNSSTLQNVCTTTSSAILVSSTAPTTSTGASVLGSVVLQPPTAPVSCTPAVVNSTTSGVQNIQSQPAQLTTTVPVLLQTQPLATVAPPQVIAVPRGMAVIQQNSSSIPSSVVSSNSSMACISLVGGTVGLPVLQLASNQQGVAATRSNMVFTTNTQTVPAAQPNRQSRLNVVPKPVPGKKSLPKTTISSKLPAPSPAKYATKQLTVREQDAKPLQGIVLPSPGKQTSPGKSSNQASLSGRVKTAHVRILDFGGSDEVESNSPSSSSQQAPGNQGRVHWLKQATQPKRPKQAKSTAVTGRRKLRNPAQAVPQAPQQTAAPAIAAVDVVERQLVFVEQQTSGSSSQVAVHSAVNQPLVSKAIISQSGQGQVPVSSVEVVSKNVPVLSEKRSVRRAECVVENLDIAASVEISQSRGANGRSRVQETDEAFIPAGCSPPKDNRTTGVQLPRSTGIRSAQARENTKDRSRKQKENIQKESNVLSRQKHRKDMCLKAEMFEGVNPDSPSTSRTLAAETLVSLATAITLHSGTADDASDDHDNGKPTASGLQRVGNATSADTLHTGTAGDTTDSQKTGTATCLSANISHTGTESSAADKSKSVHPTSVEKETRTVGLEPKDQHQKRDVIVNNAKSQVAQENTPASGISSVSREENNTAGLPRSQHHGMAGTSAVDRTIRNASANSTEKISSTNEARSVVTGNKNVEIRASSVDGKTCTSVGESGTEMVTNTENSEKTQKKRSTGKHVTFLEEGNTDRGSDDALQSPPDGPEAQNSEMQSMIASQKAQGPVNDSSKTLSQQSGKGKEERAEGNPQVISVPNPQEVTPGRMTLQSRENSDNGTTERRGVFDERVEVNERAEGKKDVSQSNPVIVEIRGEKRGRSDSDAKPGKRPKTNKQRAKGGKHGRLKFPANLDVDSFLSKIHNGS</sequence>
<feature type="region of interest" description="Disordered" evidence="1">
    <location>
        <begin position="569"/>
        <end position="605"/>
    </location>
</feature>
<dbReference type="GO" id="GO:0005634">
    <property type="term" value="C:nucleus"/>
    <property type="evidence" value="ECO:0007669"/>
    <property type="project" value="TreeGrafter"/>
</dbReference>
<dbReference type="PANTHER" id="PTHR15087:SF14">
    <property type="entry name" value="PROTEIN NPAT"/>
    <property type="match status" value="1"/>
</dbReference>
<feature type="region of interest" description="Disordered" evidence="1">
    <location>
        <begin position="102"/>
        <end position="123"/>
    </location>
</feature>
<evidence type="ECO:0000313" key="3">
    <source>
        <dbReference type="Proteomes" id="UP000838412"/>
    </source>
</evidence>
<feature type="compositionally biased region" description="Polar residues" evidence="1">
    <location>
        <begin position="569"/>
        <end position="578"/>
    </location>
</feature>
<feature type="compositionally biased region" description="Low complexity" evidence="1">
    <location>
        <begin position="668"/>
        <end position="683"/>
    </location>
</feature>
<reference evidence="2" key="1">
    <citation type="submission" date="2022-01" db="EMBL/GenBank/DDBJ databases">
        <authorList>
            <person name="Braso-Vives M."/>
        </authorList>
    </citation>
    <scope>NUCLEOTIDE SEQUENCE</scope>
</reference>
<feature type="compositionally biased region" description="Basic and acidic residues" evidence="1">
    <location>
        <begin position="867"/>
        <end position="881"/>
    </location>
</feature>
<dbReference type="EMBL" id="OV696690">
    <property type="protein sequence ID" value="CAH1265414.1"/>
    <property type="molecule type" value="Genomic_DNA"/>
</dbReference>
<organism evidence="2 3">
    <name type="scientific">Branchiostoma lanceolatum</name>
    <name type="common">Common lancelet</name>
    <name type="synonym">Amphioxus lanceolatum</name>
    <dbReference type="NCBI Taxonomy" id="7740"/>
    <lineage>
        <taxon>Eukaryota</taxon>
        <taxon>Metazoa</taxon>
        <taxon>Chordata</taxon>
        <taxon>Cephalochordata</taxon>
        <taxon>Leptocardii</taxon>
        <taxon>Amphioxiformes</taxon>
        <taxon>Branchiostomatidae</taxon>
        <taxon>Branchiostoma</taxon>
    </lineage>
</organism>
<dbReference type="InterPro" id="IPR006594">
    <property type="entry name" value="LisH"/>
</dbReference>
<feature type="compositionally biased region" description="Polar residues" evidence="1">
    <location>
        <begin position="392"/>
        <end position="416"/>
    </location>
</feature>
<feature type="compositionally biased region" description="Basic residues" evidence="1">
    <location>
        <begin position="245"/>
        <end position="254"/>
    </location>
</feature>
<feature type="region of interest" description="Disordered" evidence="1">
    <location>
        <begin position="1114"/>
        <end position="1311"/>
    </location>
</feature>
<feature type="region of interest" description="Disordered" evidence="1">
    <location>
        <begin position="819"/>
        <end position="893"/>
    </location>
</feature>
<proteinExistence type="predicted"/>
<feature type="compositionally biased region" description="Polar residues" evidence="1">
    <location>
        <begin position="298"/>
        <end position="310"/>
    </location>
</feature>
<protein>
    <submittedName>
        <fullName evidence="2">NPAT protein</fullName>
    </submittedName>
</protein>
<dbReference type="PANTHER" id="PTHR15087">
    <property type="entry name" value="PROTEIN NPAT"/>
    <property type="match status" value="1"/>
</dbReference>
<dbReference type="GO" id="GO:0003712">
    <property type="term" value="F:transcription coregulator activity"/>
    <property type="evidence" value="ECO:0007669"/>
    <property type="project" value="TreeGrafter"/>
</dbReference>
<feature type="compositionally biased region" description="Basic residues" evidence="1">
    <location>
        <begin position="1291"/>
        <end position="1309"/>
    </location>
</feature>
<feature type="compositionally biased region" description="Polar residues" evidence="1">
    <location>
        <begin position="1174"/>
        <end position="1204"/>
    </location>
</feature>
<feature type="region of interest" description="Disordered" evidence="1">
    <location>
        <begin position="992"/>
        <end position="1072"/>
    </location>
</feature>
<feature type="compositionally biased region" description="Basic and acidic residues" evidence="1">
    <location>
        <begin position="1276"/>
        <end position="1290"/>
    </location>
</feature>
<gene>
    <name evidence="2" type="primary">NPAT</name>
    <name evidence="2" type="ORF">BLAG_LOCUS19417</name>
</gene>
<feature type="region of interest" description="Disordered" evidence="1">
    <location>
        <begin position="621"/>
        <end position="726"/>
    </location>
</feature>
<evidence type="ECO:0000313" key="2">
    <source>
        <dbReference type="EMBL" id="CAH1265414.1"/>
    </source>
</evidence>
<feature type="compositionally biased region" description="Polar residues" evidence="1">
    <location>
        <begin position="1034"/>
        <end position="1052"/>
    </location>
</feature>
<dbReference type="PROSITE" id="PS50896">
    <property type="entry name" value="LISH"/>
    <property type="match status" value="1"/>
</dbReference>
<feature type="compositionally biased region" description="Polar residues" evidence="1">
    <location>
        <begin position="849"/>
        <end position="861"/>
    </location>
</feature>
<feature type="region of interest" description="Disordered" evidence="1">
    <location>
        <begin position="934"/>
        <end position="979"/>
    </location>
</feature>
<feature type="compositionally biased region" description="Low complexity" evidence="1">
    <location>
        <begin position="107"/>
        <end position="123"/>
    </location>
</feature>
<feature type="compositionally biased region" description="Polar residues" evidence="1">
    <location>
        <begin position="1118"/>
        <end position="1134"/>
    </location>
</feature>
<feature type="region of interest" description="Disordered" evidence="1">
    <location>
        <begin position="352"/>
        <end position="416"/>
    </location>
</feature>
<feature type="compositionally biased region" description="Basic and acidic residues" evidence="1">
    <location>
        <begin position="998"/>
        <end position="1030"/>
    </location>
</feature>
<keyword evidence="3" id="KW-1185">Reference proteome</keyword>